<evidence type="ECO:0000313" key="2">
    <source>
        <dbReference type="Proteomes" id="UP000187059"/>
    </source>
</evidence>
<protein>
    <submittedName>
        <fullName evidence="1">Uncharacterized protein</fullName>
    </submittedName>
</protein>
<keyword evidence="2" id="KW-1185">Reference proteome</keyword>
<name>A0A1P8UXM9_9RHOB</name>
<reference evidence="1 2" key="1">
    <citation type="submission" date="2016-04" db="EMBL/GenBank/DDBJ databases">
        <title>Deep-sea bacteria in the southern Pacific.</title>
        <authorList>
            <person name="Tang K."/>
        </authorList>
    </citation>
    <scope>NUCLEOTIDE SEQUENCE [LARGE SCALE GENOMIC DNA]</scope>
    <source>
        <strain evidence="1 2">JLT2014</strain>
    </source>
</reference>
<dbReference type="AlphaFoldDB" id="A0A1P8UXM9"/>
<sequence>MAECFEGEFARAVAHIEGSEDPWTALRDILAERGRRNEELGGDDAFIALIVALVLQINLPVTGGSRR</sequence>
<dbReference type="RefSeq" id="WP_076703397.1">
    <property type="nucleotide sequence ID" value="NZ_CP015093.1"/>
</dbReference>
<dbReference type="EMBL" id="CP015093">
    <property type="protein sequence ID" value="APZ54152.1"/>
    <property type="molecule type" value="Genomic_DNA"/>
</dbReference>
<organism evidence="1 2">
    <name type="scientific">Salipiger abyssi</name>
    <dbReference type="NCBI Taxonomy" id="1250539"/>
    <lineage>
        <taxon>Bacteria</taxon>
        <taxon>Pseudomonadati</taxon>
        <taxon>Pseudomonadota</taxon>
        <taxon>Alphaproteobacteria</taxon>
        <taxon>Rhodobacterales</taxon>
        <taxon>Roseobacteraceae</taxon>
        <taxon>Salipiger</taxon>
    </lineage>
</organism>
<proteinExistence type="predicted"/>
<dbReference type="Proteomes" id="UP000187059">
    <property type="component" value="Chromosome"/>
</dbReference>
<gene>
    <name evidence="1" type="ORF">Ga0080574_TMP3818</name>
</gene>
<accession>A0A1P8UXM9</accession>
<dbReference type="KEGG" id="paby:Ga0080574_TMP3818"/>
<evidence type="ECO:0000313" key="1">
    <source>
        <dbReference type="EMBL" id="APZ54152.1"/>
    </source>
</evidence>